<accession>A0ABX8EGQ6</accession>
<sequence>MCAPAWGVCEQVKKANERRVVEARVAKTLAEFYDDADAEDLSPMELYALARRGESAKLRAVRQMVTAEEVDLSAGLLELMDRLHAGAARVAKIGIDANVGERQLAFAQEQASLLGAAFAGALTDGKADPEVATAVLSALGVRLRALGL</sequence>
<evidence type="ECO:0008006" key="3">
    <source>
        <dbReference type="Google" id="ProtNLM"/>
    </source>
</evidence>
<reference evidence="1 2" key="1">
    <citation type="submission" date="2021-05" db="EMBL/GenBank/DDBJ databases">
        <title>Complete genome of Nocardioides aquaticus KCTC 9944T isolated from meromictic and hypersaline Ekho Lake, Antarctica.</title>
        <authorList>
            <person name="Hwang K."/>
            <person name="Kim K.M."/>
            <person name="Choe H."/>
        </authorList>
    </citation>
    <scope>NUCLEOTIDE SEQUENCE [LARGE SCALE GENOMIC DNA]</scope>
    <source>
        <strain evidence="1 2">KCTC 9944</strain>
    </source>
</reference>
<protein>
    <recommendedName>
        <fullName evidence="3">TetR family transcriptional regulator</fullName>
    </recommendedName>
</protein>
<keyword evidence="2" id="KW-1185">Reference proteome</keyword>
<proteinExistence type="predicted"/>
<evidence type="ECO:0000313" key="2">
    <source>
        <dbReference type="Proteomes" id="UP000679307"/>
    </source>
</evidence>
<dbReference type="EMBL" id="CP075371">
    <property type="protein sequence ID" value="QVT79707.1"/>
    <property type="molecule type" value="Genomic_DNA"/>
</dbReference>
<gene>
    <name evidence="1" type="ORF">ENKNEFLB_02097</name>
</gene>
<dbReference type="Proteomes" id="UP000679307">
    <property type="component" value="Chromosome"/>
</dbReference>
<name>A0ABX8EGQ6_9ACTN</name>
<organism evidence="1 2">
    <name type="scientific">Nocardioides aquaticus</name>
    <dbReference type="NCBI Taxonomy" id="160826"/>
    <lineage>
        <taxon>Bacteria</taxon>
        <taxon>Bacillati</taxon>
        <taxon>Actinomycetota</taxon>
        <taxon>Actinomycetes</taxon>
        <taxon>Propionibacteriales</taxon>
        <taxon>Nocardioidaceae</taxon>
        <taxon>Nocardioides</taxon>
    </lineage>
</organism>
<evidence type="ECO:0000313" key="1">
    <source>
        <dbReference type="EMBL" id="QVT79707.1"/>
    </source>
</evidence>